<protein>
    <submittedName>
        <fullName evidence="2">Uncharacterized protein</fullName>
    </submittedName>
</protein>
<sequence length="220" mass="23670">MNFFKASLSALMGLLLVAADPNVSTGVQTIQGYNNMTYTVVDMVFNLKINETFTVPVQGTIQDAFKQLSKYDPAQAAAIKETIDSGFPADGAPASFLSSAAQDDGCCTPTNYFCDLSDVADCRDIAEGIKYLKTVTGTPVNNPGPGTCNRVSCSYDSAIYWCNDNPTTYVLDNFTLIADGAQQIMNDCTFQEVNNVCDDVLNGQQFFSGGWNVIVKGDSC</sequence>
<organism evidence="2 3">
    <name type="scientific">Gnomoniopsis smithogilvyi</name>
    <dbReference type="NCBI Taxonomy" id="1191159"/>
    <lineage>
        <taxon>Eukaryota</taxon>
        <taxon>Fungi</taxon>
        <taxon>Dikarya</taxon>
        <taxon>Ascomycota</taxon>
        <taxon>Pezizomycotina</taxon>
        <taxon>Sordariomycetes</taxon>
        <taxon>Sordariomycetidae</taxon>
        <taxon>Diaporthales</taxon>
        <taxon>Gnomoniaceae</taxon>
        <taxon>Gnomoniopsis</taxon>
    </lineage>
</organism>
<evidence type="ECO:0000256" key="1">
    <source>
        <dbReference type="SAM" id="SignalP"/>
    </source>
</evidence>
<accession>A0A9W8YM80</accession>
<keyword evidence="1" id="KW-0732">Signal</keyword>
<feature type="chain" id="PRO_5040947231" evidence="1">
    <location>
        <begin position="20"/>
        <end position="220"/>
    </location>
</feature>
<evidence type="ECO:0000313" key="3">
    <source>
        <dbReference type="Proteomes" id="UP001140453"/>
    </source>
</evidence>
<dbReference type="AlphaFoldDB" id="A0A9W8YM80"/>
<proteinExistence type="predicted"/>
<dbReference type="PANTHER" id="PTHR35605">
    <property type="entry name" value="ECP2 EFFECTOR PROTEIN DOMAIN-CONTAINING PROTEIN-RELATED"/>
    <property type="match status" value="1"/>
</dbReference>
<reference evidence="2" key="1">
    <citation type="submission" date="2022-10" db="EMBL/GenBank/DDBJ databases">
        <title>Tapping the CABI collections for fungal endophytes: first genome assemblies for Collariella, Neodidymelliopsis, Ascochyta clinopodiicola, Didymella pomorum, Didymosphaeria variabile, Neocosmospora piperis and Neocucurbitaria cava.</title>
        <authorList>
            <person name="Hill R."/>
        </authorList>
    </citation>
    <scope>NUCLEOTIDE SEQUENCE</scope>
    <source>
        <strain evidence="2">IMI 355082</strain>
    </source>
</reference>
<dbReference type="PANTHER" id="PTHR35605:SF1">
    <property type="entry name" value="ECP2 EFFECTOR PROTEIN DOMAIN-CONTAINING PROTEIN-RELATED"/>
    <property type="match status" value="1"/>
</dbReference>
<dbReference type="Proteomes" id="UP001140453">
    <property type="component" value="Unassembled WGS sequence"/>
</dbReference>
<name>A0A9W8YM80_9PEZI</name>
<keyword evidence="3" id="KW-1185">Reference proteome</keyword>
<dbReference type="OrthoDB" id="3552888at2759"/>
<gene>
    <name evidence="2" type="ORF">N0V93_008041</name>
</gene>
<evidence type="ECO:0000313" key="2">
    <source>
        <dbReference type="EMBL" id="KAJ4387449.1"/>
    </source>
</evidence>
<feature type="signal peptide" evidence="1">
    <location>
        <begin position="1"/>
        <end position="19"/>
    </location>
</feature>
<comment type="caution">
    <text evidence="2">The sequence shown here is derived from an EMBL/GenBank/DDBJ whole genome shotgun (WGS) entry which is preliminary data.</text>
</comment>
<dbReference type="EMBL" id="JAPEVB010000005">
    <property type="protein sequence ID" value="KAJ4387449.1"/>
    <property type="molecule type" value="Genomic_DNA"/>
</dbReference>